<dbReference type="EMBL" id="JAVDXU010000003">
    <property type="protein sequence ID" value="MDR7271207.1"/>
    <property type="molecule type" value="Genomic_DNA"/>
</dbReference>
<feature type="chain" id="PRO_5046274309" evidence="1">
    <location>
        <begin position="26"/>
        <end position="100"/>
    </location>
</feature>
<evidence type="ECO:0000313" key="2">
    <source>
        <dbReference type="EMBL" id="MDR7271207.1"/>
    </source>
</evidence>
<reference evidence="2 3" key="1">
    <citation type="submission" date="2023-07" db="EMBL/GenBank/DDBJ databases">
        <title>Sorghum-associated microbial communities from plants grown in Nebraska, USA.</title>
        <authorList>
            <person name="Schachtman D."/>
        </authorList>
    </citation>
    <scope>NUCLEOTIDE SEQUENCE [LARGE SCALE GENOMIC DNA]</scope>
    <source>
        <strain evidence="2 3">BE314</strain>
    </source>
</reference>
<comment type="caution">
    <text evidence="2">The sequence shown here is derived from an EMBL/GenBank/DDBJ whole genome shotgun (WGS) entry which is preliminary data.</text>
</comment>
<accession>A0ABU1YQR9</accession>
<dbReference type="RefSeq" id="WP_310268026.1">
    <property type="nucleotide sequence ID" value="NZ_JAVDXU010000003.1"/>
</dbReference>
<keyword evidence="1" id="KW-0732">Signal</keyword>
<dbReference type="Proteomes" id="UP001180453">
    <property type="component" value="Unassembled WGS sequence"/>
</dbReference>
<sequence length="100" mass="10476">MSAATATVVALAAAAFLILATPSEAGPRNSSPAVAEFRQVNPCPATGKLTGACPGYVVAHAAPSCADDPSELQWQTVAQAKENGSWERQYCQFRRVRARG</sequence>
<gene>
    <name evidence="2" type="ORF">J2X20_003875</name>
</gene>
<name>A0ABU1YQR9_ROSSA</name>
<feature type="signal peptide" evidence="1">
    <location>
        <begin position="1"/>
        <end position="25"/>
    </location>
</feature>
<proteinExistence type="predicted"/>
<organism evidence="2 3">
    <name type="scientific">Roseateles saccharophilus</name>
    <name type="common">Pseudomonas saccharophila</name>
    <dbReference type="NCBI Taxonomy" id="304"/>
    <lineage>
        <taxon>Bacteria</taxon>
        <taxon>Pseudomonadati</taxon>
        <taxon>Pseudomonadota</taxon>
        <taxon>Betaproteobacteria</taxon>
        <taxon>Burkholderiales</taxon>
        <taxon>Sphaerotilaceae</taxon>
        <taxon>Roseateles</taxon>
    </lineage>
</organism>
<evidence type="ECO:0000256" key="1">
    <source>
        <dbReference type="SAM" id="SignalP"/>
    </source>
</evidence>
<keyword evidence="3" id="KW-1185">Reference proteome</keyword>
<evidence type="ECO:0000313" key="3">
    <source>
        <dbReference type="Proteomes" id="UP001180453"/>
    </source>
</evidence>
<protein>
    <submittedName>
        <fullName evidence="2">Uncharacterized protein</fullName>
    </submittedName>
</protein>